<evidence type="ECO:0000313" key="2">
    <source>
        <dbReference type="Proteomes" id="UP000247498"/>
    </source>
</evidence>
<protein>
    <submittedName>
        <fullName evidence="1">Uncharacterized protein</fullName>
    </submittedName>
</protein>
<reference evidence="1 2" key="1">
    <citation type="journal article" date="2018" name="Sci. Rep.">
        <title>Raphidocelis subcapitata (=Pseudokirchneriella subcapitata) provides an insight into genome evolution and environmental adaptations in the Sphaeropleales.</title>
        <authorList>
            <person name="Suzuki S."/>
            <person name="Yamaguchi H."/>
            <person name="Nakajima N."/>
            <person name="Kawachi M."/>
        </authorList>
    </citation>
    <scope>NUCLEOTIDE SEQUENCE [LARGE SCALE GENOMIC DNA]</scope>
    <source>
        <strain evidence="1 2">NIES-35</strain>
    </source>
</reference>
<comment type="caution">
    <text evidence="1">The sequence shown here is derived from an EMBL/GenBank/DDBJ whole genome shotgun (WGS) entry which is preliminary data.</text>
</comment>
<sequence>MAGYGAYGAYGAYGHPAVQQLPQRPQALPIEALGLTIGSRIEVRWDIVPDEDEGDPYTKWWGARIMRMAAPPPGTMGPCYIIAYDPEEGFAAEERTIRIVGLHDLVDLEDGDALHWRREGERWEPPMDEVAR</sequence>
<dbReference type="AlphaFoldDB" id="A0A2V0NSN2"/>
<dbReference type="InParanoid" id="A0A2V0NSN2"/>
<keyword evidence="2" id="KW-1185">Reference proteome</keyword>
<dbReference type="EMBL" id="BDRX01000005">
    <property type="protein sequence ID" value="GBF88580.1"/>
    <property type="molecule type" value="Genomic_DNA"/>
</dbReference>
<evidence type="ECO:0000313" key="1">
    <source>
        <dbReference type="EMBL" id="GBF88580.1"/>
    </source>
</evidence>
<proteinExistence type="predicted"/>
<dbReference type="OrthoDB" id="535201at2759"/>
<dbReference type="Proteomes" id="UP000247498">
    <property type="component" value="Unassembled WGS sequence"/>
</dbReference>
<accession>A0A2V0NSN2</accession>
<gene>
    <name evidence="1" type="ORF">Rsub_01295</name>
</gene>
<organism evidence="1 2">
    <name type="scientific">Raphidocelis subcapitata</name>
    <dbReference type="NCBI Taxonomy" id="307507"/>
    <lineage>
        <taxon>Eukaryota</taxon>
        <taxon>Viridiplantae</taxon>
        <taxon>Chlorophyta</taxon>
        <taxon>core chlorophytes</taxon>
        <taxon>Chlorophyceae</taxon>
        <taxon>CS clade</taxon>
        <taxon>Sphaeropleales</taxon>
        <taxon>Selenastraceae</taxon>
        <taxon>Raphidocelis</taxon>
    </lineage>
</organism>
<name>A0A2V0NSN2_9CHLO</name>